<evidence type="ECO:0000256" key="1">
    <source>
        <dbReference type="ARBA" id="ARBA00004571"/>
    </source>
</evidence>
<sequence length="882" mass="93635">MGSGTNRFGHFGETLAWATLAAAIAAGLPMHTAAAQTAPVAGEAADFNIAAGELAGALDRFSTQSGIQIVYQRELVQGRQSPALAGRMTWREALGTLLQGSGLEFQQVSDATMLIRRAESSSSPAVASPSAAPQVAVARQEPATELERIMVTGTRIRGGSTPSPVITIGQERIQEEGFSDLGEVIRSIPQNFSGGQNPAVMTATSSGNVYNQNSTGGASLNLRGIGADATLTLLNGRRMSYGGFGQTVDISAIPVEAVERIEIVADGASAIYGSDAVGGVGNVILKRDFDGLTVGARYGDSSNGGLATHEYSATAGTTWASGGLIATYKDVSVDSIHASQRDYTEHMGAPFVLYPGSELQSGLLSAHQSLGDTVELRVDALRTERELESWYQIFSGGYYDNQIETTTTLVAPSADLFLLGDWSISVGGAWGKDENITNASSVTTATGASVLSAHWCYCNESRSYEVGAEGPLFGLRGGDARLAVGAGYRTNDFLNQSFLTGSRAHGAESSRSAYAELSLPLISPDLNVAGVRRLALTAAARAEDYDSFGGVTTPKFGVIYDPSADFTLKASWGRSFKAPMLSERYGNQYAYLLPPSMLGGVGYPDDATVLMSWGSNRDLNPERARTVTASLAFHPDTLPGLEAELTWFDIDYSERVIQPLRVFAQALTNPAFAEFINFSPTVEEQAELIATYSYGFYNQTGSEYDPANVAVIAYGQLTNAMRQRIKGVDLSSSYRFDLGNGALMLRGTASWLDSAQQYSAGQSAFDLAGTIFYPAKFNSRIGVVYAEGGFTASAFANHTDGVTDRVAEQKTASFTTFDATLRYEIGGRRGALSGLGFALSAQNLFDRAPPLYSPIAITDVPYDSTNYSAIGRFLSASVSKSW</sequence>
<dbReference type="Pfam" id="PF00593">
    <property type="entry name" value="TonB_dep_Rec_b-barrel"/>
    <property type="match status" value="1"/>
</dbReference>
<dbReference type="RefSeq" id="WP_181110654.1">
    <property type="nucleotide sequence ID" value="NZ_CP168173.1"/>
</dbReference>
<dbReference type="PANTHER" id="PTHR47234:SF3">
    <property type="entry name" value="SECRETIN_TONB SHORT N-TERMINAL DOMAIN-CONTAINING PROTEIN"/>
    <property type="match status" value="1"/>
</dbReference>
<comment type="caution">
    <text evidence="13">The sequence shown here is derived from an EMBL/GenBank/DDBJ whole genome shotgun (WGS) entry which is preliminary data.</text>
</comment>
<dbReference type="InterPro" id="IPR012910">
    <property type="entry name" value="Plug_dom"/>
</dbReference>
<dbReference type="Pfam" id="PF07660">
    <property type="entry name" value="STN"/>
    <property type="match status" value="1"/>
</dbReference>
<dbReference type="GO" id="GO:0009279">
    <property type="term" value="C:cell outer membrane"/>
    <property type="evidence" value="ECO:0007669"/>
    <property type="project" value="UniProtKB-SubCell"/>
</dbReference>
<evidence type="ECO:0000259" key="12">
    <source>
        <dbReference type="SMART" id="SM00965"/>
    </source>
</evidence>
<dbReference type="Pfam" id="PF07715">
    <property type="entry name" value="Plug"/>
    <property type="match status" value="1"/>
</dbReference>
<reference evidence="13" key="2">
    <citation type="submission" date="2022-08" db="EMBL/GenBank/DDBJ databases">
        <authorList>
            <person name="Iruegas-Bocardo F."/>
            <person name="Weisberg A.J."/>
            <person name="Riutta E.R."/>
            <person name="Kilday K."/>
            <person name="Bonkowski J.C."/>
            <person name="Creswell T."/>
            <person name="Daughtrey M.L."/>
            <person name="Rane K."/>
            <person name="Grunwald N.J."/>
            <person name="Chang J.H."/>
            <person name="Putnam M.L."/>
        </authorList>
    </citation>
    <scope>NUCLEOTIDE SEQUENCE</scope>
    <source>
        <strain evidence="13">22-338</strain>
    </source>
</reference>
<evidence type="ECO:0000256" key="3">
    <source>
        <dbReference type="ARBA" id="ARBA00022452"/>
    </source>
</evidence>
<reference evidence="13" key="1">
    <citation type="journal article" date="2022" name="Phytopathology">
        <title>Whole genome sequencing-based tracing of a 2022 introduction and outbreak of Xanthomonas hortorum pv. pelargonii.</title>
        <authorList>
            <person name="Iruegas Bocardo F."/>
            <person name="Weisberg A.J."/>
            <person name="Riutta E.R."/>
            <person name="Kilday K.B."/>
            <person name="Bonkowski J.C."/>
            <person name="Creswell T.C."/>
            <person name="Daughtrey M."/>
            <person name="Rane K.K."/>
            <person name="Grunwald N.J."/>
            <person name="Chang J.H."/>
            <person name="Putnam M."/>
        </authorList>
    </citation>
    <scope>NUCLEOTIDE SEQUENCE</scope>
    <source>
        <strain evidence="13">22-338</strain>
    </source>
</reference>
<dbReference type="SUPFAM" id="SSF56935">
    <property type="entry name" value="Porins"/>
    <property type="match status" value="1"/>
</dbReference>
<evidence type="ECO:0000256" key="8">
    <source>
        <dbReference type="ARBA" id="ARBA00023136"/>
    </source>
</evidence>
<gene>
    <name evidence="13" type="ORF">NY667_20670</name>
</gene>
<keyword evidence="4" id="KW-0406">Ion transport</keyword>
<evidence type="ECO:0000256" key="10">
    <source>
        <dbReference type="PROSITE-ProRule" id="PRU01360"/>
    </source>
</evidence>
<evidence type="ECO:0000313" key="13">
    <source>
        <dbReference type="EMBL" id="MDC8640156.1"/>
    </source>
</evidence>
<organism evidence="13 14">
    <name type="scientific">Xanthomonas hortorum pv. hederae</name>
    <dbReference type="NCBI Taxonomy" id="453603"/>
    <lineage>
        <taxon>Bacteria</taxon>
        <taxon>Pseudomonadati</taxon>
        <taxon>Pseudomonadota</taxon>
        <taxon>Gammaproteobacteria</taxon>
        <taxon>Lysobacterales</taxon>
        <taxon>Lysobacteraceae</taxon>
        <taxon>Xanthomonas</taxon>
    </lineage>
</organism>
<keyword evidence="5 10" id="KW-0812">Transmembrane</keyword>
<keyword evidence="2 10" id="KW-0813">Transport</keyword>
<dbReference type="EMBL" id="JANWTP010000100">
    <property type="protein sequence ID" value="MDC8640156.1"/>
    <property type="molecule type" value="Genomic_DNA"/>
</dbReference>
<keyword evidence="13" id="KW-0675">Receptor</keyword>
<dbReference type="InterPro" id="IPR011662">
    <property type="entry name" value="Secretin/TonB_short_N"/>
</dbReference>
<name>A0A9X4BV51_9XANT</name>
<dbReference type="SMART" id="SM00965">
    <property type="entry name" value="STN"/>
    <property type="match status" value="1"/>
</dbReference>
<keyword evidence="6" id="KW-0408">Iron</keyword>
<dbReference type="InterPro" id="IPR036942">
    <property type="entry name" value="Beta-barrel_TonB_sf"/>
</dbReference>
<dbReference type="InterPro" id="IPR039426">
    <property type="entry name" value="TonB-dep_rcpt-like"/>
</dbReference>
<evidence type="ECO:0000256" key="2">
    <source>
        <dbReference type="ARBA" id="ARBA00022448"/>
    </source>
</evidence>
<proteinExistence type="inferred from homology"/>
<accession>A0A9X4BV51</accession>
<comment type="subcellular location">
    <subcellularLocation>
        <location evidence="1 10">Cell outer membrane</location>
        <topology evidence="1 10">Multi-pass membrane protein</topology>
    </subcellularLocation>
</comment>
<protein>
    <submittedName>
        <fullName evidence="13">TonB-dependent receptor</fullName>
    </submittedName>
</protein>
<evidence type="ECO:0000256" key="11">
    <source>
        <dbReference type="RuleBase" id="RU003357"/>
    </source>
</evidence>
<dbReference type="Gene3D" id="2.170.130.10">
    <property type="entry name" value="TonB-dependent receptor, plug domain"/>
    <property type="match status" value="1"/>
</dbReference>
<dbReference type="CDD" id="cd01347">
    <property type="entry name" value="ligand_gated_channel"/>
    <property type="match status" value="1"/>
</dbReference>
<keyword evidence="8 10" id="KW-0472">Membrane</keyword>
<dbReference type="InterPro" id="IPR037066">
    <property type="entry name" value="Plug_dom_sf"/>
</dbReference>
<evidence type="ECO:0000313" key="14">
    <source>
        <dbReference type="Proteomes" id="UP001140230"/>
    </source>
</evidence>
<keyword evidence="4" id="KW-0410">Iron transport</keyword>
<keyword evidence="9 10" id="KW-0998">Cell outer membrane</keyword>
<evidence type="ECO:0000256" key="4">
    <source>
        <dbReference type="ARBA" id="ARBA00022496"/>
    </source>
</evidence>
<dbReference type="InterPro" id="IPR000531">
    <property type="entry name" value="Beta-barrel_TonB"/>
</dbReference>
<dbReference type="AlphaFoldDB" id="A0A9X4BV51"/>
<keyword evidence="3 10" id="KW-1134">Transmembrane beta strand</keyword>
<dbReference type="PROSITE" id="PS52016">
    <property type="entry name" value="TONB_DEPENDENT_REC_3"/>
    <property type="match status" value="1"/>
</dbReference>
<dbReference type="Proteomes" id="UP001140230">
    <property type="component" value="Unassembled WGS sequence"/>
</dbReference>
<evidence type="ECO:0000256" key="9">
    <source>
        <dbReference type="ARBA" id="ARBA00023237"/>
    </source>
</evidence>
<dbReference type="Gene3D" id="2.40.170.20">
    <property type="entry name" value="TonB-dependent receptor, beta-barrel domain"/>
    <property type="match status" value="1"/>
</dbReference>
<dbReference type="GO" id="GO:0006826">
    <property type="term" value="P:iron ion transport"/>
    <property type="evidence" value="ECO:0007669"/>
    <property type="project" value="UniProtKB-KW"/>
</dbReference>
<dbReference type="Gene3D" id="3.55.50.30">
    <property type="match status" value="1"/>
</dbReference>
<keyword evidence="7 11" id="KW-0798">TonB box</keyword>
<evidence type="ECO:0000256" key="7">
    <source>
        <dbReference type="ARBA" id="ARBA00023077"/>
    </source>
</evidence>
<evidence type="ECO:0000256" key="5">
    <source>
        <dbReference type="ARBA" id="ARBA00022692"/>
    </source>
</evidence>
<dbReference type="PANTHER" id="PTHR47234">
    <property type="match status" value="1"/>
</dbReference>
<feature type="domain" description="Secretin/TonB short N-terminal" evidence="12">
    <location>
        <begin position="67"/>
        <end position="118"/>
    </location>
</feature>
<comment type="similarity">
    <text evidence="10 11">Belongs to the TonB-dependent receptor family.</text>
</comment>
<evidence type="ECO:0000256" key="6">
    <source>
        <dbReference type="ARBA" id="ARBA00023004"/>
    </source>
</evidence>